<evidence type="ECO:0000313" key="2">
    <source>
        <dbReference type="Proteomes" id="UP001519295"/>
    </source>
</evidence>
<dbReference type="EMBL" id="JAGINU010000001">
    <property type="protein sequence ID" value="MBP2367495.1"/>
    <property type="molecule type" value="Genomic_DNA"/>
</dbReference>
<gene>
    <name evidence="1" type="ORF">JOF36_003191</name>
</gene>
<keyword evidence="2" id="KW-1185">Reference proteome</keyword>
<accession>A0ABS4VUB0</accession>
<proteinExistence type="predicted"/>
<name>A0ABS4VUB0_9PSEU</name>
<sequence>MRDLGVTNRVRAALLAYQAGLTDIAHDNRDI</sequence>
<evidence type="ECO:0000313" key="1">
    <source>
        <dbReference type="EMBL" id="MBP2367495.1"/>
    </source>
</evidence>
<dbReference type="Proteomes" id="UP001519295">
    <property type="component" value="Unassembled WGS sequence"/>
</dbReference>
<organism evidence="1 2">
    <name type="scientific">Pseudonocardia parietis</name>
    <dbReference type="NCBI Taxonomy" id="570936"/>
    <lineage>
        <taxon>Bacteria</taxon>
        <taxon>Bacillati</taxon>
        <taxon>Actinomycetota</taxon>
        <taxon>Actinomycetes</taxon>
        <taxon>Pseudonocardiales</taxon>
        <taxon>Pseudonocardiaceae</taxon>
        <taxon>Pseudonocardia</taxon>
    </lineage>
</organism>
<protein>
    <submittedName>
        <fullName evidence="1">Uncharacterized protein</fullName>
    </submittedName>
</protein>
<reference evidence="1 2" key="1">
    <citation type="submission" date="2021-03" db="EMBL/GenBank/DDBJ databases">
        <title>Sequencing the genomes of 1000 actinobacteria strains.</title>
        <authorList>
            <person name="Klenk H.-P."/>
        </authorList>
    </citation>
    <scope>NUCLEOTIDE SEQUENCE [LARGE SCALE GENOMIC DNA]</scope>
    <source>
        <strain evidence="1 2">DSM 45256</strain>
    </source>
</reference>
<comment type="caution">
    <text evidence="1">The sequence shown here is derived from an EMBL/GenBank/DDBJ whole genome shotgun (WGS) entry which is preliminary data.</text>
</comment>